<evidence type="ECO:0000313" key="3">
    <source>
        <dbReference type="Proteomes" id="UP001272325"/>
    </source>
</evidence>
<proteinExistence type="predicted"/>
<reference evidence="2 3" key="1">
    <citation type="submission" date="2023-11" db="EMBL/GenBank/DDBJ databases">
        <title>Plant-associative lifestyle of Vibrio porteresiae and its evolutionary dynamics.</title>
        <authorList>
            <person name="Rameshkumar N."/>
            <person name="Kirti K."/>
        </authorList>
    </citation>
    <scope>NUCLEOTIDE SEQUENCE [LARGE SCALE GENOMIC DNA]</scope>
    <source>
        <strain evidence="2 3">MSSRF60</strain>
    </source>
</reference>
<comment type="caution">
    <text evidence="2">The sequence shown here is derived from an EMBL/GenBank/DDBJ whole genome shotgun (WGS) entry which is preliminary data.</text>
</comment>
<keyword evidence="3" id="KW-1185">Reference proteome</keyword>
<dbReference type="InterPro" id="IPR004929">
    <property type="entry name" value="I-spanin"/>
</dbReference>
<dbReference type="Pfam" id="PF03245">
    <property type="entry name" value="Phage_lysis"/>
    <property type="match status" value="1"/>
</dbReference>
<accession>A0ABU4IE59</accession>
<feature type="coiled-coil region" evidence="1">
    <location>
        <begin position="60"/>
        <end position="87"/>
    </location>
</feature>
<dbReference type="Proteomes" id="UP001272325">
    <property type="component" value="Unassembled WGS sequence"/>
</dbReference>
<organism evidence="2 3">
    <name type="scientific">Vibrio plantisponsor</name>
    <dbReference type="NCBI Taxonomy" id="664643"/>
    <lineage>
        <taxon>Bacteria</taxon>
        <taxon>Pseudomonadati</taxon>
        <taxon>Pseudomonadota</taxon>
        <taxon>Gammaproteobacteria</taxon>
        <taxon>Vibrionales</taxon>
        <taxon>Vibrionaceae</taxon>
        <taxon>Vibrio</taxon>
    </lineage>
</organism>
<evidence type="ECO:0000256" key="1">
    <source>
        <dbReference type="SAM" id="Coils"/>
    </source>
</evidence>
<keyword evidence="1" id="KW-0175">Coiled coil</keyword>
<dbReference type="EMBL" id="JAWRCN010000001">
    <property type="protein sequence ID" value="MDW6016761.1"/>
    <property type="molecule type" value="Genomic_DNA"/>
</dbReference>
<evidence type="ECO:0000313" key="2">
    <source>
        <dbReference type="EMBL" id="MDW6016761.1"/>
    </source>
</evidence>
<sequence length="159" mass="17712">MNTKLIGVVLVAFLVAMFFIQKSRISSLELKLDESKKLAESLASTIETMKLNNAEVALIDKTKTKELEDAKARIEQLERDVAAGNKRLLVNARCPAVSTKPSTASVDDERTAQLTANAERAYFRLRNQHELVIKQLTGLQEYVRTLPVECVAQPLVTAR</sequence>
<name>A0ABU4IE59_9VIBR</name>
<protein>
    <submittedName>
        <fullName evidence="2">Lysis protein</fullName>
    </submittedName>
</protein>
<dbReference type="RefSeq" id="WP_171137455.1">
    <property type="nucleotide sequence ID" value="NZ_AP024893.1"/>
</dbReference>
<gene>
    <name evidence="2" type="ORF">SBW85_03130</name>
</gene>